<comment type="caution">
    <text evidence="1">The sequence shown here is derived from an EMBL/GenBank/DDBJ whole genome shotgun (WGS) entry which is preliminary data.</text>
</comment>
<dbReference type="Proteomes" id="UP000683925">
    <property type="component" value="Unassembled WGS sequence"/>
</dbReference>
<keyword evidence="2" id="KW-1185">Reference proteome</keyword>
<protein>
    <submittedName>
        <fullName evidence="1">Uncharacterized protein</fullName>
    </submittedName>
</protein>
<name>A0A8S1WVJ0_PAROT</name>
<sequence>MTYRDSISNTIFLWLSLIRTKIKWENIRLILCSEKMPYSFLGERA</sequence>
<evidence type="ECO:0000313" key="1">
    <source>
        <dbReference type="EMBL" id="CAD8192149.1"/>
    </source>
</evidence>
<accession>A0A8S1WVJ0</accession>
<dbReference type="EMBL" id="CAJJDP010000101">
    <property type="protein sequence ID" value="CAD8192149.1"/>
    <property type="molecule type" value="Genomic_DNA"/>
</dbReference>
<reference evidence="1" key="1">
    <citation type="submission" date="2021-01" db="EMBL/GenBank/DDBJ databases">
        <authorList>
            <consortium name="Genoscope - CEA"/>
            <person name="William W."/>
        </authorList>
    </citation>
    <scope>NUCLEOTIDE SEQUENCE</scope>
</reference>
<dbReference type="AlphaFoldDB" id="A0A8S1WVJ0"/>
<gene>
    <name evidence="1" type="ORF">POCTA_138.1.T1010135</name>
</gene>
<proteinExistence type="predicted"/>
<organism evidence="1 2">
    <name type="scientific">Paramecium octaurelia</name>
    <dbReference type="NCBI Taxonomy" id="43137"/>
    <lineage>
        <taxon>Eukaryota</taxon>
        <taxon>Sar</taxon>
        <taxon>Alveolata</taxon>
        <taxon>Ciliophora</taxon>
        <taxon>Intramacronucleata</taxon>
        <taxon>Oligohymenophorea</taxon>
        <taxon>Peniculida</taxon>
        <taxon>Parameciidae</taxon>
        <taxon>Paramecium</taxon>
    </lineage>
</organism>
<evidence type="ECO:0000313" key="2">
    <source>
        <dbReference type="Proteomes" id="UP000683925"/>
    </source>
</evidence>